<comment type="caution">
    <text evidence="1">The sequence shown here is derived from an EMBL/GenBank/DDBJ whole genome shotgun (WGS) entry which is preliminary data.</text>
</comment>
<reference evidence="1" key="1">
    <citation type="submission" date="2020-04" db="EMBL/GenBank/DDBJ databases">
        <title>Deep metagenomics examines the oral microbiome during advanced dental caries in children, revealing novel taxa and co-occurrences with host molecules.</title>
        <authorList>
            <person name="Baker J.L."/>
            <person name="Morton J.T."/>
            <person name="Dinis M."/>
            <person name="Alvarez R."/>
            <person name="Tran N.C."/>
            <person name="Knight R."/>
            <person name="Edlund A."/>
        </authorList>
    </citation>
    <scope>NUCLEOTIDE SEQUENCE</scope>
    <source>
        <strain evidence="1">JCVI_47_bin.3</strain>
    </source>
</reference>
<dbReference type="AlphaFoldDB" id="A0A930LNY6"/>
<sequence length="341" mass="38686">MAGYADDWSMSNNAIDAYDRGLRPRSKWTKADILDALPADARTYLQLDEYPLEFLREYFLEVEEWHHTSKHYNRTDFCRPSIAHWSTSTTEDVQNLYIVWLQRQKKAQAMKTTDTRKVRVTYTHWIDKHTHKTVTEYALVRGSWIYTQSGLRKRADGTNIRVDETYKRAPRGTAQIFQEIERRMNGGGANGAKAGAQPVDDYYANKVRHHLQNKLRMTDADPAPVTAWAEAVGRASKAEKRVLERRNIEHHGVLVDGDGTICGYTESAPSVDELGRVTWDSYTLTPETCTAAGVPPTRRVSVGRGYWFSHPNLAGGKTLAHVTFPEVGLGSACDEQGRIKR</sequence>
<proteinExistence type="predicted"/>
<accession>A0A930LNY6</accession>
<evidence type="ECO:0000313" key="2">
    <source>
        <dbReference type="Proteomes" id="UP000785653"/>
    </source>
</evidence>
<protein>
    <submittedName>
        <fullName evidence="1">Uncharacterized protein</fullName>
    </submittedName>
</protein>
<gene>
    <name evidence="1" type="ORF">HXO65_05285</name>
</gene>
<name>A0A930LNY6_9MICC</name>
<dbReference type="EMBL" id="JABZXS010000062">
    <property type="protein sequence ID" value="MBF1673604.1"/>
    <property type="molecule type" value="Genomic_DNA"/>
</dbReference>
<dbReference type="Proteomes" id="UP000785653">
    <property type="component" value="Unassembled WGS sequence"/>
</dbReference>
<evidence type="ECO:0000313" key="1">
    <source>
        <dbReference type="EMBL" id="MBF1673604.1"/>
    </source>
</evidence>
<organism evidence="1 2">
    <name type="scientific">Rothia mucilaginosa</name>
    <dbReference type="NCBI Taxonomy" id="43675"/>
    <lineage>
        <taxon>Bacteria</taxon>
        <taxon>Bacillati</taxon>
        <taxon>Actinomycetota</taxon>
        <taxon>Actinomycetes</taxon>
        <taxon>Micrococcales</taxon>
        <taxon>Micrococcaceae</taxon>
        <taxon>Rothia</taxon>
    </lineage>
</organism>